<dbReference type="Proteomes" id="UP001608902">
    <property type="component" value="Unassembled WGS sequence"/>
</dbReference>
<proteinExistence type="predicted"/>
<gene>
    <name evidence="1" type="ORF">AB6A40_001155</name>
</gene>
<organism evidence="1 2">
    <name type="scientific">Gnathostoma spinigerum</name>
    <dbReference type="NCBI Taxonomy" id="75299"/>
    <lineage>
        <taxon>Eukaryota</taxon>
        <taxon>Metazoa</taxon>
        <taxon>Ecdysozoa</taxon>
        <taxon>Nematoda</taxon>
        <taxon>Chromadorea</taxon>
        <taxon>Rhabditida</taxon>
        <taxon>Spirurina</taxon>
        <taxon>Gnathostomatomorpha</taxon>
        <taxon>Gnathostomatoidea</taxon>
        <taxon>Gnathostomatidae</taxon>
        <taxon>Gnathostoma</taxon>
    </lineage>
</organism>
<comment type="caution">
    <text evidence="1">The sequence shown here is derived from an EMBL/GenBank/DDBJ whole genome shotgun (WGS) entry which is preliminary data.</text>
</comment>
<name>A0ABD6E5Q9_9BILA</name>
<evidence type="ECO:0000313" key="1">
    <source>
        <dbReference type="EMBL" id="MFH4974446.1"/>
    </source>
</evidence>
<accession>A0ABD6E5Q9</accession>
<sequence>MPVFRVHNLTAFGRGEQRQGAVHSPLAFFSKLRYNSVLQHVRKFNDADDAFVERQQGSVEMLNRKRIFGLLPSEVKRLAPGVPRFMGFDRRPPIDRST</sequence>
<reference evidence="1 2" key="1">
    <citation type="submission" date="2024-08" db="EMBL/GenBank/DDBJ databases">
        <title>Gnathostoma spinigerum genome.</title>
        <authorList>
            <person name="Gonzalez-Bertolin B."/>
            <person name="Monzon S."/>
            <person name="Zaballos A."/>
            <person name="Jimenez P."/>
            <person name="Dekumyoy P."/>
            <person name="Varona S."/>
            <person name="Cuesta I."/>
            <person name="Sumanam S."/>
            <person name="Adisakwattana P."/>
            <person name="Gasser R.B."/>
            <person name="Hernandez-Gonzalez A."/>
            <person name="Young N.D."/>
            <person name="Perteguer M.J."/>
        </authorList>
    </citation>
    <scope>NUCLEOTIDE SEQUENCE [LARGE SCALE GENOMIC DNA]</scope>
    <source>
        <strain evidence="1">AL3</strain>
        <tissue evidence="1">Liver</tissue>
    </source>
</reference>
<keyword evidence="2" id="KW-1185">Reference proteome</keyword>
<evidence type="ECO:0000313" key="2">
    <source>
        <dbReference type="Proteomes" id="UP001608902"/>
    </source>
</evidence>
<dbReference type="EMBL" id="JBGFUD010000395">
    <property type="protein sequence ID" value="MFH4974446.1"/>
    <property type="molecule type" value="Genomic_DNA"/>
</dbReference>
<protein>
    <submittedName>
        <fullName evidence="1">Uncharacterized protein</fullName>
    </submittedName>
</protein>
<dbReference type="AlphaFoldDB" id="A0ABD6E5Q9"/>